<evidence type="ECO:0000256" key="1">
    <source>
        <dbReference type="SAM" id="MobiDB-lite"/>
    </source>
</evidence>
<evidence type="ECO:0000313" key="3">
    <source>
        <dbReference type="Proteomes" id="UP000326759"/>
    </source>
</evidence>
<feature type="region of interest" description="Disordered" evidence="1">
    <location>
        <begin position="542"/>
        <end position="561"/>
    </location>
</feature>
<dbReference type="Proteomes" id="UP000326759">
    <property type="component" value="Unassembled WGS sequence"/>
</dbReference>
<sequence>MQEPGKEIKDGFFTRVVIVGDSFISSFSKMWPKNSKIKPYFLYKDNITLNQILQFKIQNHAYLNNSEKIFVLFICGLHELSLYSTYKFHGCHGIHLPFKYIRKIENNSRTVNRYLKEMTILKEKLENDNGVFVAFSYLPEIDIAYISHALSELSRSKNFDCSCNFSLGTSSSVESTNSISNINRKIFYRNLNETKLGIFEYSPVNVTFYFEIWCMYSKKNKLKENSDVFDLSFLLSKYVYEETDVKSNVKKGDVDSGVCSPVTLHTKISDTGRTLIIGDMWIKYVSKNWNMKLDIKPYFYCKNGLTFNCIQKVITSVERTGDRLLIISAIPSGEFLTLSKFSECKDHSPLEYPVPNMLLLKDPLAYAECVIKKLDLLSEYVHACERFKILFLTCYPAFFKNYYKSLYEKHIKNGFSHENSKSLENLHDCSEFETKLEHCFKKINKHAASLNKELGIPTCNVFSLMHKLAANNRPVFPTEANALSESLQKKLLQLFEKYVCSLYNENIYGSNYKSKIDEKGSSKETITDVILKNAEIKVKIENKPADENTKPNSAEPSEKSRLVVFKEKKKTSTISEKKLAHSSDVKSKRKGPKKSFKLEDKKDEPDNDDSHRPKSSFTDFHRHDSSSSYHHYTEEYSYQYDYLVSSPNRG</sequence>
<comment type="caution">
    <text evidence="2">The sequence shown here is derived from an EMBL/GenBank/DDBJ whole genome shotgun (WGS) entry which is preliminary data.</text>
</comment>
<evidence type="ECO:0000313" key="2">
    <source>
        <dbReference type="EMBL" id="KAB7496171.1"/>
    </source>
</evidence>
<gene>
    <name evidence="2" type="ORF">Anas_09189</name>
</gene>
<accession>A0A5N5SPY7</accession>
<dbReference type="EMBL" id="SEYY01021672">
    <property type="protein sequence ID" value="KAB7496171.1"/>
    <property type="molecule type" value="Genomic_DNA"/>
</dbReference>
<organism evidence="2 3">
    <name type="scientific">Armadillidium nasatum</name>
    <dbReference type="NCBI Taxonomy" id="96803"/>
    <lineage>
        <taxon>Eukaryota</taxon>
        <taxon>Metazoa</taxon>
        <taxon>Ecdysozoa</taxon>
        <taxon>Arthropoda</taxon>
        <taxon>Crustacea</taxon>
        <taxon>Multicrustacea</taxon>
        <taxon>Malacostraca</taxon>
        <taxon>Eumalacostraca</taxon>
        <taxon>Peracarida</taxon>
        <taxon>Isopoda</taxon>
        <taxon>Oniscidea</taxon>
        <taxon>Crinocheta</taxon>
        <taxon>Armadillidiidae</taxon>
        <taxon>Armadillidium</taxon>
    </lineage>
</organism>
<keyword evidence="3" id="KW-1185">Reference proteome</keyword>
<dbReference type="AlphaFoldDB" id="A0A5N5SPY7"/>
<proteinExistence type="predicted"/>
<reference evidence="2 3" key="1">
    <citation type="journal article" date="2019" name="PLoS Biol.">
        <title>Sex chromosomes control vertical transmission of feminizing Wolbachia symbionts in an isopod.</title>
        <authorList>
            <person name="Becking T."/>
            <person name="Chebbi M.A."/>
            <person name="Giraud I."/>
            <person name="Moumen B."/>
            <person name="Laverre T."/>
            <person name="Caubet Y."/>
            <person name="Peccoud J."/>
            <person name="Gilbert C."/>
            <person name="Cordaux R."/>
        </authorList>
    </citation>
    <scope>NUCLEOTIDE SEQUENCE [LARGE SCALE GENOMIC DNA]</scope>
    <source>
        <strain evidence="2">ANa2</strain>
        <tissue evidence="2">Whole body excluding digestive tract and cuticle</tissue>
    </source>
</reference>
<feature type="region of interest" description="Disordered" evidence="1">
    <location>
        <begin position="575"/>
        <end position="632"/>
    </location>
</feature>
<feature type="compositionally biased region" description="Basic and acidic residues" evidence="1">
    <location>
        <begin position="596"/>
        <end position="612"/>
    </location>
</feature>
<protein>
    <submittedName>
        <fullName evidence="2">Uncharacterized protein</fullName>
    </submittedName>
</protein>
<name>A0A5N5SPY7_9CRUS</name>
<feature type="compositionally biased region" description="Basic and acidic residues" evidence="1">
    <location>
        <begin position="575"/>
        <end position="586"/>
    </location>
</feature>